<feature type="compositionally biased region" description="Low complexity" evidence="1">
    <location>
        <begin position="115"/>
        <end position="145"/>
    </location>
</feature>
<evidence type="ECO:0000256" key="1">
    <source>
        <dbReference type="SAM" id="MobiDB-lite"/>
    </source>
</evidence>
<comment type="caution">
    <text evidence="3">The sequence shown here is derived from an EMBL/GenBank/DDBJ whole genome shotgun (WGS) entry which is preliminary data.</text>
</comment>
<reference evidence="3 4" key="2">
    <citation type="journal article" date="2019" name="G3 (Bethesda)">
        <title>Hybrid Assembly of the Genome of the Entomopathogenic Nematode Steinernema carpocapsae Identifies the X-Chromosome.</title>
        <authorList>
            <person name="Serra L."/>
            <person name="Macchietto M."/>
            <person name="Macias-Munoz A."/>
            <person name="McGill C.J."/>
            <person name="Rodriguez I.M."/>
            <person name="Rodriguez B."/>
            <person name="Murad R."/>
            <person name="Mortazavi A."/>
        </authorList>
    </citation>
    <scope>NUCLEOTIDE SEQUENCE [LARGE SCALE GENOMIC DNA]</scope>
    <source>
        <strain evidence="3 4">ALL</strain>
    </source>
</reference>
<dbReference type="EMBL" id="AZBU02000010">
    <property type="protein sequence ID" value="TKR63417.1"/>
    <property type="molecule type" value="Genomic_DNA"/>
</dbReference>
<reference evidence="3 4" key="1">
    <citation type="journal article" date="2015" name="Genome Biol.">
        <title>Comparative genomics of Steinernema reveals deeply conserved gene regulatory networks.</title>
        <authorList>
            <person name="Dillman A.R."/>
            <person name="Macchietto M."/>
            <person name="Porter C.F."/>
            <person name="Rogers A."/>
            <person name="Williams B."/>
            <person name="Antoshechkin I."/>
            <person name="Lee M.M."/>
            <person name="Goodwin Z."/>
            <person name="Lu X."/>
            <person name="Lewis E.E."/>
            <person name="Goodrich-Blair H."/>
            <person name="Stock S.P."/>
            <person name="Adams B.J."/>
            <person name="Sternberg P.W."/>
            <person name="Mortazavi A."/>
        </authorList>
    </citation>
    <scope>NUCLEOTIDE SEQUENCE [LARGE SCALE GENOMIC DNA]</scope>
    <source>
        <strain evidence="3 4">ALL</strain>
    </source>
</reference>
<evidence type="ECO:0000313" key="3">
    <source>
        <dbReference type="EMBL" id="TKR63417.1"/>
    </source>
</evidence>
<keyword evidence="4" id="KW-1185">Reference proteome</keyword>
<proteinExistence type="predicted"/>
<feature type="signal peptide" evidence="2">
    <location>
        <begin position="1"/>
        <end position="22"/>
    </location>
</feature>
<sequence length="166" mass="16895">MMSSALTIAVALFACFAVLADGGPGGESFNKADPVSSVPFSTPAPVTASNQSSSRPDASAAPDQHNGTATAVEDANNISGHSTAFKSIATSTSSSISSSNTAASDPRTLQDPPRTRALLSRALPPRLARSASSESSRTRSPLRTSYPKHVLHVIDSRAAVKTGASG</sequence>
<name>A0A4U5M3T6_STECR</name>
<dbReference type="Proteomes" id="UP000298663">
    <property type="component" value="Unassembled WGS sequence"/>
</dbReference>
<feature type="region of interest" description="Disordered" evidence="1">
    <location>
        <begin position="40"/>
        <end position="77"/>
    </location>
</feature>
<evidence type="ECO:0000256" key="2">
    <source>
        <dbReference type="SAM" id="SignalP"/>
    </source>
</evidence>
<feature type="compositionally biased region" description="Low complexity" evidence="1">
    <location>
        <begin position="52"/>
        <end position="63"/>
    </location>
</feature>
<feature type="compositionally biased region" description="Low complexity" evidence="1">
    <location>
        <begin position="89"/>
        <end position="104"/>
    </location>
</feature>
<feature type="chain" id="PRO_5020593775" evidence="2">
    <location>
        <begin position="23"/>
        <end position="166"/>
    </location>
</feature>
<accession>A0A4U5M3T6</accession>
<organism evidence="3 4">
    <name type="scientific">Steinernema carpocapsae</name>
    <name type="common">Entomopathogenic nematode</name>
    <dbReference type="NCBI Taxonomy" id="34508"/>
    <lineage>
        <taxon>Eukaryota</taxon>
        <taxon>Metazoa</taxon>
        <taxon>Ecdysozoa</taxon>
        <taxon>Nematoda</taxon>
        <taxon>Chromadorea</taxon>
        <taxon>Rhabditida</taxon>
        <taxon>Tylenchina</taxon>
        <taxon>Panagrolaimomorpha</taxon>
        <taxon>Strongyloidoidea</taxon>
        <taxon>Steinernematidae</taxon>
        <taxon>Steinernema</taxon>
    </lineage>
</organism>
<gene>
    <name evidence="3" type="ORF">L596_027252</name>
</gene>
<keyword evidence="2" id="KW-0732">Signal</keyword>
<feature type="region of interest" description="Disordered" evidence="1">
    <location>
        <begin position="89"/>
        <end position="149"/>
    </location>
</feature>
<dbReference type="AlphaFoldDB" id="A0A4U5M3T6"/>
<evidence type="ECO:0000313" key="4">
    <source>
        <dbReference type="Proteomes" id="UP000298663"/>
    </source>
</evidence>
<protein>
    <submittedName>
        <fullName evidence="3">Uncharacterized protein</fullName>
    </submittedName>
</protein>